<reference evidence="10" key="1">
    <citation type="submission" date="2017-05" db="EMBL/GenBank/DDBJ databases">
        <authorList>
            <person name="Ray J."/>
            <person name="Price M."/>
            <person name="Deutschbauer A."/>
        </authorList>
    </citation>
    <scope>NUCLEOTIDE SEQUENCE [LARGE SCALE GENOMIC DNA]</scope>
    <source>
        <strain evidence="10">DSM 19842</strain>
    </source>
</reference>
<dbReference type="Pfam" id="PF12704">
    <property type="entry name" value="MacB_PCD"/>
    <property type="match status" value="1"/>
</dbReference>
<evidence type="ECO:0000259" key="8">
    <source>
        <dbReference type="Pfam" id="PF12704"/>
    </source>
</evidence>
<dbReference type="AlphaFoldDB" id="A0A1X9YXZ7"/>
<dbReference type="PANTHER" id="PTHR30572">
    <property type="entry name" value="MEMBRANE COMPONENT OF TRANSPORTER-RELATED"/>
    <property type="match status" value="1"/>
</dbReference>
<feature type="transmembrane region" description="Helical" evidence="6">
    <location>
        <begin position="729"/>
        <end position="749"/>
    </location>
</feature>
<evidence type="ECO:0000256" key="4">
    <source>
        <dbReference type="ARBA" id="ARBA00022989"/>
    </source>
</evidence>
<evidence type="ECO:0000313" key="10">
    <source>
        <dbReference type="Proteomes" id="UP000266292"/>
    </source>
</evidence>
<keyword evidence="10" id="KW-1185">Reference proteome</keyword>
<dbReference type="Proteomes" id="UP000266292">
    <property type="component" value="Chromosome"/>
</dbReference>
<evidence type="ECO:0000259" key="7">
    <source>
        <dbReference type="Pfam" id="PF02687"/>
    </source>
</evidence>
<name>A0A1X9YXZ7_9BACT</name>
<evidence type="ECO:0000256" key="1">
    <source>
        <dbReference type="ARBA" id="ARBA00004651"/>
    </source>
</evidence>
<feature type="domain" description="MacB-like periplasmic core" evidence="8">
    <location>
        <begin position="20"/>
        <end position="243"/>
    </location>
</feature>
<evidence type="ECO:0000313" key="9">
    <source>
        <dbReference type="EMBL" id="ARS37768.1"/>
    </source>
</evidence>
<dbReference type="InterPro" id="IPR025857">
    <property type="entry name" value="MacB_PCD"/>
</dbReference>
<feature type="transmembrane region" description="Helical" evidence="6">
    <location>
        <begin position="680"/>
        <end position="702"/>
    </location>
</feature>
<comment type="subcellular location">
    <subcellularLocation>
        <location evidence="1">Cell membrane</location>
        <topology evidence="1">Multi-pass membrane protein</topology>
    </subcellularLocation>
</comment>
<dbReference type="Pfam" id="PF02687">
    <property type="entry name" value="FtsX"/>
    <property type="match status" value="2"/>
</dbReference>
<dbReference type="GO" id="GO:0005886">
    <property type="term" value="C:plasma membrane"/>
    <property type="evidence" value="ECO:0007669"/>
    <property type="project" value="UniProtKB-SubCell"/>
</dbReference>
<dbReference type="InterPro" id="IPR050250">
    <property type="entry name" value="Macrolide_Exporter_MacB"/>
</dbReference>
<protein>
    <recommendedName>
        <fullName evidence="11">ABC transporter permease</fullName>
    </recommendedName>
</protein>
<keyword evidence="3 6" id="KW-0812">Transmembrane</keyword>
<evidence type="ECO:0000256" key="3">
    <source>
        <dbReference type="ARBA" id="ARBA00022692"/>
    </source>
</evidence>
<dbReference type="OrthoDB" id="5933722at2"/>
<feature type="transmembrane region" description="Helical" evidence="6">
    <location>
        <begin position="21"/>
        <end position="43"/>
    </location>
</feature>
<feature type="transmembrane region" description="Helical" evidence="6">
    <location>
        <begin position="335"/>
        <end position="362"/>
    </location>
</feature>
<dbReference type="EMBL" id="CP021235">
    <property type="protein sequence ID" value="ARS37768.1"/>
    <property type="molecule type" value="Genomic_DNA"/>
</dbReference>
<keyword evidence="5 6" id="KW-0472">Membrane</keyword>
<sequence length="800" mass="89767">MIKMYFLTAFRSLVRNKSYSLLNIAGLALGITCSILLFLVIQYQLSYDDFHQKADRIYRLNVDFVGRDFHTPASHYPLPAYMRTNDRLGFDAVTQIQGTAGAQINVPADGTRPARKFLEDSSVGFVDAEFFEVFDFNTGPLDLRAYFKEPNVVVLEQATADKFFPGENAVGKVIRYNNMYNLRVVSVMPDMPGNTEFPFSMLISYPTIQNSLPDDWGNLSSDHQTFVVLPEHMSAGTAAEAVNSFVAQQVEDENPNRQAVYSLQPLRDIHYNTDYFGAYAQTPITKEMIMAMAAVAVIILLTACINFINLATAQATKRAKEVGVRKVLGSSQWQLVLQFLCETLFLVMFATFISVILVELALPYLNELLELEIAFSLLQDPLMLLFLFLQVLLVTLFAGFYPAFVLSNFKPITALKSRMSVQRLGGVSLRQVLVVLQFTICQVLIICTFLVSEQMAFFRSKPLGFNKEAVVVVKLPQQTNQRIQPLRQELLNNPAVKNVSFASDAPSSGNMSYGNFYFNHAAEDEDFQTHKKYADAQYFDLFDLKFVAGKPYTNDSLQYMVINDTMRRRLGLKTPEEAIGKHISFGGDGQFAGAIAGVVADFHQASLALPIEPLLITKYPQGYGTLSAKIDMNQKQEALQHLEKVWEKAYPNDVFSYYFFDESIAEFYKDEARQNVLFKVFSLITILIGCLGLYGLVAFMAAQRTKEVGIRKVMGASIFNIAVLFSKEFIKLVLLAFVLAAPIAYYIISHWLEDYTYRISIGYWPFILAGLATLTIALVTMGSKAVQAALSNPVLSLKSE</sequence>
<feature type="transmembrane region" description="Helical" evidence="6">
    <location>
        <begin position="382"/>
        <end position="406"/>
    </location>
</feature>
<keyword evidence="4 6" id="KW-1133">Transmembrane helix</keyword>
<feature type="transmembrane region" description="Helical" evidence="6">
    <location>
        <begin position="288"/>
        <end position="310"/>
    </location>
</feature>
<dbReference type="PANTHER" id="PTHR30572:SF18">
    <property type="entry name" value="ABC-TYPE MACROLIDE FAMILY EXPORT SYSTEM PERMEASE COMPONENT 2"/>
    <property type="match status" value="1"/>
</dbReference>
<dbReference type="GO" id="GO:0022857">
    <property type="term" value="F:transmembrane transporter activity"/>
    <property type="evidence" value="ECO:0007669"/>
    <property type="project" value="TreeGrafter"/>
</dbReference>
<evidence type="ECO:0008006" key="11">
    <source>
        <dbReference type="Google" id="ProtNLM"/>
    </source>
</evidence>
<evidence type="ECO:0000256" key="5">
    <source>
        <dbReference type="ARBA" id="ARBA00023136"/>
    </source>
</evidence>
<dbReference type="STRING" id="709015.GCA_000472485_01515"/>
<keyword evidence="2" id="KW-1003">Cell membrane</keyword>
<dbReference type="KEGG" id="pact:CA264_07540"/>
<evidence type="ECO:0000256" key="2">
    <source>
        <dbReference type="ARBA" id="ARBA00022475"/>
    </source>
</evidence>
<feature type="domain" description="ABC3 transporter permease C-terminal" evidence="7">
    <location>
        <begin position="680"/>
        <end position="785"/>
    </location>
</feature>
<feature type="transmembrane region" description="Helical" evidence="6">
    <location>
        <begin position="427"/>
        <end position="451"/>
    </location>
</feature>
<gene>
    <name evidence="9" type="ORF">CA264_07540</name>
</gene>
<accession>A0A1X9YXZ7</accession>
<dbReference type="InterPro" id="IPR003838">
    <property type="entry name" value="ABC3_permease_C"/>
</dbReference>
<proteinExistence type="predicted"/>
<feature type="domain" description="ABC3 transporter permease C-terminal" evidence="7">
    <location>
        <begin position="294"/>
        <end position="410"/>
    </location>
</feature>
<organism evidence="9 10">
    <name type="scientific">Pontibacter actiniarum</name>
    <dbReference type="NCBI Taxonomy" id="323450"/>
    <lineage>
        <taxon>Bacteria</taxon>
        <taxon>Pseudomonadati</taxon>
        <taxon>Bacteroidota</taxon>
        <taxon>Cytophagia</taxon>
        <taxon>Cytophagales</taxon>
        <taxon>Hymenobacteraceae</taxon>
        <taxon>Pontibacter</taxon>
    </lineage>
</organism>
<evidence type="ECO:0000256" key="6">
    <source>
        <dbReference type="SAM" id="Phobius"/>
    </source>
</evidence>
<dbReference type="RefSeq" id="WP_025606006.1">
    <property type="nucleotide sequence ID" value="NZ_CP021235.1"/>
</dbReference>
<feature type="transmembrane region" description="Helical" evidence="6">
    <location>
        <begin position="761"/>
        <end position="781"/>
    </location>
</feature>